<gene>
    <name evidence="2" type="ORF">RIMI_LOCUS2943380</name>
</gene>
<evidence type="ECO:0000256" key="1">
    <source>
        <dbReference type="SAM" id="MobiDB-lite"/>
    </source>
</evidence>
<evidence type="ECO:0000313" key="3">
    <source>
        <dbReference type="Proteomes" id="UP001176940"/>
    </source>
</evidence>
<feature type="region of interest" description="Disordered" evidence="1">
    <location>
        <begin position="1"/>
        <end position="23"/>
    </location>
</feature>
<keyword evidence="3" id="KW-1185">Reference proteome</keyword>
<accession>A0ABN9KWM2</accession>
<organism evidence="2 3">
    <name type="scientific">Ranitomeya imitator</name>
    <name type="common">mimic poison frog</name>
    <dbReference type="NCBI Taxonomy" id="111125"/>
    <lineage>
        <taxon>Eukaryota</taxon>
        <taxon>Metazoa</taxon>
        <taxon>Chordata</taxon>
        <taxon>Craniata</taxon>
        <taxon>Vertebrata</taxon>
        <taxon>Euteleostomi</taxon>
        <taxon>Amphibia</taxon>
        <taxon>Batrachia</taxon>
        <taxon>Anura</taxon>
        <taxon>Neobatrachia</taxon>
        <taxon>Hyloidea</taxon>
        <taxon>Dendrobatidae</taxon>
        <taxon>Dendrobatinae</taxon>
        <taxon>Ranitomeya</taxon>
    </lineage>
</organism>
<comment type="caution">
    <text evidence="2">The sequence shown here is derived from an EMBL/GenBank/DDBJ whole genome shotgun (WGS) entry which is preliminary data.</text>
</comment>
<dbReference type="EMBL" id="CAUEEQ010004291">
    <property type="protein sequence ID" value="CAJ0927087.1"/>
    <property type="molecule type" value="Genomic_DNA"/>
</dbReference>
<sequence length="128" mass="14135">MNFNPILQPAGSRDPKDSPGAGRRAHCACARHFEDGGAHRETRGASGELVCPVLRIHGSNNGQAYTDNLNIYGYDLAEQFSLRKTSCGGEKTCFKLGSTTLIKDTHSQSKSKHNMYLEMVKMTIFTQR</sequence>
<evidence type="ECO:0000313" key="2">
    <source>
        <dbReference type="EMBL" id="CAJ0927087.1"/>
    </source>
</evidence>
<name>A0ABN9KWM2_9NEOB</name>
<reference evidence="2" key="1">
    <citation type="submission" date="2023-07" db="EMBL/GenBank/DDBJ databases">
        <authorList>
            <person name="Stuckert A."/>
        </authorList>
    </citation>
    <scope>NUCLEOTIDE SEQUENCE</scope>
</reference>
<proteinExistence type="predicted"/>
<protein>
    <submittedName>
        <fullName evidence="2">Uncharacterized protein</fullName>
    </submittedName>
</protein>
<dbReference type="Proteomes" id="UP001176940">
    <property type="component" value="Unassembled WGS sequence"/>
</dbReference>